<keyword evidence="5 8" id="KW-0648">Protein biosynthesis</keyword>
<organism evidence="11 12">
    <name type="scientific">Candidatus Iainarchaeum sp</name>
    <dbReference type="NCBI Taxonomy" id="3101447"/>
    <lineage>
        <taxon>Archaea</taxon>
        <taxon>Candidatus Iainarchaeota</taxon>
        <taxon>Candidatus Iainarchaeia</taxon>
        <taxon>Candidatus Iainarchaeales</taxon>
        <taxon>Candidatus Iainarchaeaceae</taxon>
        <taxon>Candidatus Iainarchaeum</taxon>
    </lineage>
</organism>
<dbReference type="SUPFAM" id="SSF52954">
    <property type="entry name" value="Class II aaRS ABD-related"/>
    <property type="match status" value="1"/>
</dbReference>
<evidence type="ECO:0000256" key="9">
    <source>
        <dbReference type="PIRSR" id="PIRSR001549-1"/>
    </source>
</evidence>
<proteinExistence type="inferred from homology"/>
<evidence type="ECO:0000256" key="1">
    <source>
        <dbReference type="ARBA" id="ARBA00008226"/>
    </source>
</evidence>
<dbReference type="InterPro" id="IPR006195">
    <property type="entry name" value="aa-tRNA-synth_II"/>
</dbReference>
<evidence type="ECO:0000313" key="12">
    <source>
        <dbReference type="Proteomes" id="UP000226712"/>
    </source>
</evidence>
<dbReference type="CDD" id="cd00859">
    <property type="entry name" value="HisRS_anticodon"/>
    <property type="match status" value="1"/>
</dbReference>
<dbReference type="HAMAP" id="MF_00127">
    <property type="entry name" value="His_tRNA_synth"/>
    <property type="match status" value="1"/>
</dbReference>
<comment type="caution">
    <text evidence="11">The sequence shown here is derived from an EMBL/GenBank/DDBJ whole genome shotgun (WGS) entry which is preliminary data.</text>
</comment>
<dbReference type="Pfam" id="PF13393">
    <property type="entry name" value="tRNA-synt_His"/>
    <property type="match status" value="1"/>
</dbReference>
<protein>
    <recommendedName>
        <fullName evidence="8">Histidine--tRNA ligase</fullName>
        <ecNumber evidence="8">6.1.1.21</ecNumber>
    </recommendedName>
    <alternativeName>
        <fullName evidence="8">Histidyl-tRNA synthetase</fullName>
        <shortName evidence="8">HisRS</shortName>
    </alternativeName>
</protein>
<feature type="binding site" evidence="9">
    <location>
        <begin position="262"/>
        <end position="263"/>
    </location>
    <ligand>
        <name>L-histidine</name>
        <dbReference type="ChEBI" id="CHEBI:57595"/>
    </ligand>
</feature>
<dbReference type="GO" id="GO:0005524">
    <property type="term" value="F:ATP binding"/>
    <property type="evidence" value="ECO:0007669"/>
    <property type="project" value="UniProtKB-UniRule"/>
</dbReference>
<name>A0A2D6LPA9_9ARCH</name>
<keyword evidence="8" id="KW-0963">Cytoplasm</keyword>
<evidence type="ECO:0000313" key="11">
    <source>
        <dbReference type="EMBL" id="MAG17924.1"/>
    </source>
</evidence>
<dbReference type="InterPro" id="IPR015807">
    <property type="entry name" value="His-tRNA-ligase"/>
</dbReference>
<dbReference type="Pfam" id="PF03129">
    <property type="entry name" value="HGTP_anticodon"/>
    <property type="match status" value="1"/>
</dbReference>
<dbReference type="PIRSF" id="PIRSF001549">
    <property type="entry name" value="His-tRNA_synth"/>
    <property type="match status" value="1"/>
</dbReference>
<dbReference type="Gene3D" id="3.40.50.800">
    <property type="entry name" value="Anticodon-binding domain"/>
    <property type="match status" value="1"/>
</dbReference>
<dbReference type="CDD" id="cd00773">
    <property type="entry name" value="HisRS-like_core"/>
    <property type="match status" value="1"/>
</dbReference>
<evidence type="ECO:0000256" key="2">
    <source>
        <dbReference type="ARBA" id="ARBA00022598"/>
    </source>
</evidence>
<reference evidence="12" key="1">
    <citation type="submission" date="2017-09" db="EMBL/GenBank/DDBJ databases">
        <title>The Reconstruction of 2,631 Draft Metagenome-Assembled Genomes from the Global Oceans.</title>
        <authorList>
            <person name="Tully B.J."/>
            <person name="Graham E.D."/>
            <person name="Heidelberg J.F."/>
        </authorList>
    </citation>
    <scope>NUCLEOTIDE SEQUENCE [LARGE SCALE GENOMIC DNA]</scope>
</reference>
<keyword evidence="4 8" id="KW-0067">ATP-binding</keyword>
<feature type="binding site" evidence="9">
    <location>
        <position position="123"/>
    </location>
    <ligand>
        <name>L-histidine</name>
        <dbReference type="ChEBI" id="CHEBI:57595"/>
    </ligand>
</feature>
<evidence type="ECO:0000256" key="4">
    <source>
        <dbReference type="ARBA" id="ARBA00022840"/>
    </source>
</evidence>
<keyword evidence="6 8" id="KW-0030">Aminoacyl-tRNA synthetase</keyword>
<dbReference type="GO" id="GO:0005737">
    <property type="term" value="C:cytoplasm"/>
    <property type="evidence" value="ECO:0007669"/>
    <property type="project" value="UniProtKB-SubCell"/>
</dbReference>
<dbReference type="InterPro" id="IPR045864">
    <property type="entry name" value="aa-tRNA-synth_II/BPL/LPL"/>
</dbReference>
<dbReference type="InterPro" id="IPR033656">
    <property type="entry name" value="HisRS_anticodon"/>
</dbReference>
<evidence type="ECO:0000256" key="3">
    <source>
        <dbReference type="ARBA" id="ARBA00022741"/>
    </source>
</evidence>
<dbReference type="EMBL" id="NZBD01000002">
    <property type="protein sequence ID" value="MAG17924.1"/>
    <property type="molecule type" value="Genomic_DNA"/>
</dbReference>
<feature type="binding site" evidence="9">
    <location>
        <begin position="80"/>
        <end position="82"/>
    </location>
    <ligand>
        <name>L-histidine</name>
        <dbReference type="ChEBI" id="CHEBI:57595"/>
    </ligand>
</feature>
<feature type="binding site" evidence="9">
    <location>
        <position position="258"/>
    </location>
    <ligand>
        <name>L-histidine</name>
        <dbReference type="ChEBI" id="CHEBI:57595"/>
    </ligand>
</feature>
<keyword evidence="3 8" id="KW-0547">Nucleotide-binding</keyword>
<dbReference type="EC" id="6.1.1.21" evidence="8"/>
<dbReference type="GO" id="GO:0006427">
    <property type="term" value="P:histidyl-tRNA aminoacylation"/>
    <property type="evidence" value="ECO:0007669"/>
    <property type="project" value="UniProtKB-UniRule"/>
</dbReference>
<dbReference type="SUPFAM" id="SSF55681">
    <property type="entry name" value="Class II aaRS and biotin synthetases"/>
    <property type="match status" value="1"/>
</dbReference>
<evidence type="ECO:0000259" key="10">
    <source>
        <dbReference type="PROSITE" id="PS50862"/>
    </source>
</evidence>
<dbReference type="AlphaFoldDB" id="A0A2D6LPA9"/>
<dbReference type="NCBIfam" id="TIGR00442">
    <property type="entry name" value="hisS"/>
    <property type="match status" value="1"/>
</dbReference>
<feature type="binding site" evidence="9">
    <location>
        <position position="109"/>
    </location>
    <ligand>
        <name>L-histidine</name>
        <dbReference type="ChEBI" id="CHEBI:57595"/>
    </ligand>
</feature>
<evidence type="ECO:0000256" key="8">
    <source>
        <dbReference type="HAMAP-Rule" id="MF_00127"/>
    </source>
</evidence>
<feature type="domain" description="Aminoacyl-transfer RNA synthetases class-II family profile" evidence="10">
    <location>
        <begin position="1"/>
        <end position="308"/>
    </location>
</feature>
<dbReference type="InterPro" id="IPR041715">
    <property type="entry name" value="HisRS-like_core"/>
</dbReference>
<dbReference type="InterPro" id="IPR004154">
    <property type="entry name" value="Anticodon-bd"/>
</dbReference>
<evidence type="ECO:0000256" key="7">
    <source>
        <dbReference type="ARBA" id="ARBA00047639"/>
    </source>
</evidence>
<dbReference type="InterPro" id="IPR036621">
    <property type="entry name" value="Anticodon-bd_dom_sf"/>
</dbReference>
<accession>A0A2D6LPA9</accession>
<evidence type="ECO:0000256" key="5">
    <source>
        <dbReference type="ARBA" id="ARBA00022917"/>
    </source>
</evidence>
<feature type="binding site" evidence="9">
    <location>
        <position position="127"/>
    </location>
    <ligand>
        <name>L-histidine</name>
        <dbReference type="ChEBI" id="CHEBI:57595"/>
    </ligand>
</feature>
<comment type="catalytic activity">
    <reaction evidence="7 8">
        <text>tRNA(His) + L-histidine + ATP = L-histidyl-tRNA(His) + AMP + diphosphate + H(+)</text>
        <dbReference type="Rhea" id="RHEA:17313"/>
        <dbReference type="Rhea" id="RHEA-COMP:9665"/>
        <dbReference type="Rhea" id="RHEA-COMP:9689"/>
        <dbReference type="ChEBI" id="CHEBI:15378"/>
        <dbReference type="ChEBI" id="CHEBI:30616"/>
        <dbReference type="ChEBI" id="CHEBI:33019"/>
        <dbReference type="ChEBI" id="CHEBI:57595"/>
        <dbReference type="ChEBI" id="CHEBI:78442"/>
        <dbReference type="ChEBI" id="CHEBI:78527"/>
        <dbReference type="ChEBI" id="CHEBI:456215"/>
        <dbReference type="EC" id="6.1.1.21"/>
    </reaction>
</comment>
<comment type="similarity">
    <text evidence="1 8">Belongs to the class-II aminoacyl-tRNA synthetase family.</text>
</comment>
<dbReference type="PROSITE" id="PS50862">
    <property type="entry name" value="AA_TRNA_LIGASE_II"/>
    <property type="match status" value="1"/>
</dbReference>
<dbReference type="InterPro" id="IPR004516">
    <property type="entry name" value="HisRS/HisZ"/>
</dbReference>
<dbReference type="GO" id="GO:0004821">
    <property type="term" value="F:histidine-tRNA ligase activity"/>
    <property type="evidence" value="ECO:0007669"/>
    <property type="project" value="UniProtKB-UniRule"/>
</dbReference>
<dbReference type="Gene3D" id="3.30.930.10">
    <property type="entry name" value="Bira Bifunctional Protein, Domain 2"/>
    <property type="match status" value="1"/>
</dbReference>
<dbReference type="PANTHER" id="PTHR43707">
    <property type="entry name" value="HISTIDYL-TRNA SYNTHETASE"/>
    <property type="match status" value="1"/>
</dbReference>
<dbReference type="Proteomes" id="UP000226712">
    <property type="component" value="Unassembled WGS sequence"/>
</dbReference>
<evidence type="ECO:0000256" key="6">
    <source>
        <dbReference type="ARBA" id="ARBA00023146"/>
    </source>
</evidence>
<gene>
    <name evidence="8 11" type="primary">hisS</name>
    <name evidence="11" type="ORF">CL944_00435</name>
</gene>
<keyword evidence="2 8" id="KW-0436">Ligase</keyword>
<sequence length="415" mass="47669">MGFQTVRGMRDFLPEKMKKKQFIEDFIRKVFESYGFEPLQTPIVEEFDLLSNKDSGGEAVKDEIYYFKDKGDRELGLRYDLTVPLARVVASNPSLSKPFKRYCINRVFRYDRPQAKRYREFTQADVDIIGTKSVYADFECLQVAVDVMRGLGFDFKIVINNRKVLEELSLKMGIKENEIKEAFRSLDKLDKIGVKGVEKEFKEKGIDARILGQLEANSLKETQHYLKESDSLKELETLLELSKENKLEEVEFDLSLARGLEYYTGNVFEIKVKDGPSVGAGGRYDKLIETYGGPETPATGISFGIDRLYDYLEETLVVGANSDVFVAVLSEEAYSIAFQTASKIRGFGISVEIDLMQRNMKKNFEYVQKKGIEYLIVFGENELKSKKFKIKDMTSREEKEIGFDDLQKILTIIKK</sequence>
<comment type="subcellular location">
    <subcellularLocation>
        <location evidence="8">Cytoplasm</location>
    </subcellularLocation>
</comment>
<dbReference type="PANTHER" id="PTHR43707:SF1">
    <property type="entry name" value="HISTIDINE--TRNA LIGASE, MITOCHONDRIAL-RELATED"/>
    <property type="match status" value="1"/>
</dbReference>